<evidence type="ECO:0000313" key="1">
    <source>
        <dbReference type="EMBL" id="KAK2944500.1"/>
    </source>
</evidence>
<dbReference type="EMBL" id="JARBJD010000296">
    <property type="protein sequence ID" value="KAK2944500.1"/>
    <property type="molecule type" value="Genomic_DNA"/>
</dbReference>
<name>A0ABQ9X2H9_9EUKA</name>
<proteinExistence type="predicted"/>
<evidence type="ECO:0000313" key="2">
    <source>
        <dbReference type="EMBL" id="KAK2946548.1"/>
    </source>
</evidence>
<evidence type="ECO:0000313" key="3">
    <source>
        <dbReference type="Proteomes" id="UP001281761"/>
    </source>
</evidence>
<gene>
    <name evidence="2" type="ORF">BLNAU_18524</name>
    <name evidence="1" type="ORF">BLNAU_20597</name>
</gene>
<dbReference type="Proteomes" id="UP001281761">
    <property type="component" value="Unassembled WGS sequence"/>
</dbReference>
<accession>A0ABQ9X2H9</accession>
<keyword evidence="3" id="KW-1185">Reference proteome</keyword>
<protein>
    <recommendedName>
        <fullName evidence="4">Auto-transporter adhesin head GIN domain-containing protein</fullName>
    </recommendedName>
</protein>
<sequence>MLKSAHHLITRQSANHTLDNLVITVNGLDSPLCSNNPKCHTLTYMSSNSNKDAKIAVEEGTFDVSQTEEGFDVTSRKLVITGSGMTNTIIKLSKPANRRTSFSVTSGQLAMILIAFSLKGGEAGLQLTIFNLNGKGSLTLAGCNFTHSVNVIKSRFTVIQRGTLKVTKCDFSSLPSTCTHNLVINVSLQGNLQILIDTCVFTSITLQNPDDLFQSAVLLNIEGDMTNYQLQALTFTGGAACKGSDLHFACPDVVPVHIRSHCRFSFKDNKKGNRRFHVKTETNRGSKQFRSSMPLEMTIAMAKRQKLNANQSVASILPIRAPQQADIIALCRQQLYGKNPSADRKTVATPDRTGIAHQ</sequence>
<dbReference type="EMBL" id="JARBJD010000225">
    <property type="protein sequence ID" value="KAK2946548.1"/>
    <property type="molecule type" value="Genomic_DNA"/>
</dbReference>
<dbReference type="InterPro" id="IPR011050">
    <property type="entry name" value="Pectin_lyase_fold/virulence"/>
</dbReference>
<dbReference type="SUPFAM" id="SSF51126">
    <property type="entry name" value="Pectin lyase-like"/>
    <property type="match status" value="1"/>
</dbReference>
<organism evidence="1 3">
    <name type="scientific">Blattamonas nauphoetae</name>
    <dbReference type="NCBI Taxonomy" id="2049346"/>
    <lineage>
        <taxon>Eukaryota</taxon>
        <taxon>Metamonada</taxon>
        <taxon>Preaxostyla</taxon>
        <taxon>Oxymonadida</taxon>
        <taxon>Blattamonas</taxon>
    </lineage>
</organism>
<comment type="caution">
    <text evidence="1">The sequence shown here is derived from an EMBL/GenBank/DDBJ whole genome shotgun (WGS) entry which is preliminary data.</text>
</comment>
<evidence type="ECO:0008006" key="4">
    <source>
        <dbReference type="Google" id="ProtNLM"/>
    </source>
</evidence>
<reference evidence="1 3" key="1">
    <citation type="journal article" date="2022" name="bioRxiv">
        <title>Genomics of Preaxostyla Flagellates Illuminates Evolutionary Transitions and the Path Towards Mitochondrial Loss.</title>
        <authorList>
            <person name="Novak L.V.F."/>
            <person name="Treitli S.C."/>
            <person name="Pyrih J."/>
            <person name="Halakuc P."/>
            <person name="Pipaliya S.V."/>
            <person name="Vacek V."/>
            <person name="Brzon O."/>
            <person name="Soukal P."/>
            <person name="Eme L."/>
            <person name="Dacks J.B."/>
            <person name="Karnkowska A."/>
            <person name="Elias M."/>
            <person name="Hampl V."/>
        </authorList>
    </citation>
    <scope>NUCLEOTIDE SEQUENCE [LARGE SCALE GENOMIC DNA]</scope>
    <source>
        <strain evidence="1">NAU3</strain>
        <tissue evidence="1">Gut</tissue>
    </source>
</reference>